<dbReference type="Pfam" id="PF20629">
    <property type="entry name" value="GD_AH_C"/>
    <property type="match status" value="1"/>
</dbReference>
<keyword evidence="2" id="KW-0456">Lyase</keyword>
<dbReference type="PANTHER" id="PTHR30536:SF5">
    <property type="entry name" value="ALTRONATE DEHYDRATASE"/>
    <property type="match status" value="1"/>
</dbReference>
<keyword evidence="6" id="KW-1185">Reference proteome</keyword>
<protein>
    <submittedName>
        <fullName evidence="5">UxaA family hydrolase</fullName>
    </submittedName>
</protein>
<accession>A0A6H9TLQ1</accession>
<dbReference type="Pfam" id="PF04295">
    <property type="entry name" value="GD_AH_second"/>
    <property type="match status" value="1"/>
</dbReference>
<dbReference type="GO" id="GO:0019698">
    <property type="term" value="P:D-galacturonate catabolic process"/>
    <property type="evidence" value="ECO:0007669"/>
    <property type="project" value="TreeGrafter"/>
</dbReference>
<evidence type="ECO:0000313" key="6">
    <source>
        <dbReference type="Proteomes" id="UP000430232"/>
    </source>
</evidence>
<reference evidence="5 6" key="1">
    <citation type="submission" date="2019-09" db="EMBL/GenBank/DDBJ databases">
        <title>Draft genome sequences of 48 bacterial type strains from the CCUG.</title>
        <authorList>
            <person name="Tunovic T."/>
            <person name="Pineiro-Iglesias B."/>
            <person name="Unosson C."/>
            <person name="Inganas E."/>
            <person name="Ohlen M."/>
            <person name="Cardew S."/>
            <person name="Jensie-Markopoulos S."/>
            <person name="Salva-Serra F."/>
            <person name="Jaen-Luchoro D."/>
            <person name="Karlsson R."/>
            <person name="Svensson-Stadler L."/>
            <person name="Chun J."/>
            <person name="Moore E."/>
        </authorList>
    </citation>
    <scope>NUCLEOTIDE SEQUENCE [LARGE SCALE GENOMIC DNA]</scope>
    <source>
        <strain evidence="5 6">CCUG 54555</strain>
    </source>
</reference>
<dbReference type="OrthoDB" id="9804574at2"/>
<dbReference type="InterPro" id="IPR052172">
    <property type="entry name" value="UxaA_altronate/galactarate_dh"/>
</dbReference>
<feature type="domain" description="D-galactarate/Altronate dehydratase second" evidence="3">
    <location>
        <begin position="76"/>
        <end position="218"/>
    </location>
</feature>
<dbReference type="InterPro" id="IPR007392">
    <property type="entry name" value="GD_AH_second"/>
</dbReference>
<sequence length="455" mass="47683">MPTVPSMSGSRSCRVGPHDRRVLHRPTGWGSIFWNSCSGNVKCSVAARASRAENRSSGNSDDSPMNASVLPSTFNGYVREDGRVGTRNYIGVLVVGNCAATAARQVAAWFTPKRLAAYPNVDGVVPFVHELGCGMEKSGEPMDLLRRTLGGSIRNPNLAGAVVMALGCERNNIYGFLEQEGLEPGPMLKTMVLQEVGGTRAAIDGGIAAVEDMLIAANRFVRTRASVEHLVVGLLAQPDLDACNVHAALGHAVDRLVAEGGTAIVTDTARNAPRLAARSGSGDVRNALEQRIDWWTRYTANRDTPIPDIEPVREAPSSLPHSGSTPLQAVFSYGQPVATKGLVLMDCPGHEAAASSGLVASGATMIGIASRGVSIFGATGAPTLKLAVSAAQFARYSDDLDIDGSVVDAGSVSIEALGDAIFNRWLACASGDATRSEELGIGECEFVPWSIGVLA</sequence>
<dbReference type="GO" id="GO:0016829">
    <property type="term" value="F:lyase activity"/>
    <property type="evidence" value="ECO:0007669"/>
    <property type="project" value="UniProtKB-KW"/>
</dbReference>
<dbReference type="InterPro" id="IPR048332">
    <property type="entry name" value="GD_AH_C"/>
</dbReference>
<proteinExistence type="inferred from homology"/>
<dbReference type="AlphaFoldDB" id="A0A6H9TLQ1"/>
<evidence type="ECO:0000313" key="5">
    <source>
        <dbReference type="EMBL" id="KAB0644679.1"/>
    </source>
</evidence>
<dbReference type="EMBL" id="VZOJ01000002">
    <property type="protein sequence ID" value="KAB0644679.1"/>
    <property type="molecule type" value="Genomic_DNA"/>
</dbReference>
<gene>
    <name evidence="5" type="ORF">F7R21_02470</name>
</gene>
<evidence type="ECO:0000259" key="4">
    <source>
        <dbReference type="Pfam" id="PF20629"/>
    </source>
</evidence>
<name>A0A6H9TLQ1_9BURK</name>
<organism evidence="5 6">
    <name type="scientific">Burkholderia latens</name>
    <dbReference type="NCBI Taxonomy" id="488446"/>
    <lineage>
        <taxon>Bacteria</taxon>
        <taxon>Pseudomonadati</taxon>
        <taxon>Pseudomonadota</taxon>
        <taxon>Betaproteobacteria</taxon>
        <taxon>Burkholderiales</taxon>
        <taxon>Burkholderiaceae</taxon>
        <taxon>Burkholderia</taxon>
        <taxon>Burkholderia cepacia complex</taxon>
    </lineage>
</organism>
<evidence type="ECO:0000259" key="3">
    <source>
        <dbReference type="Pfam" id="PF04295"/>
    </source>
</evidence>
<dbReference type="PANTHER" id="PTHR30536">
    <property type="entry name" value="ALTRONATE/GALACTARATE DEHYDRATASE"/>
    <property type="match status" value="1"/>
</dbReference>
<keyword evidence="5" id="KW-0378">Hydrolase</keyword>
<evidence type="ECO:0000256" key="1">
    <source>
        <dbReference type="ARBA" id="ARBA00010986"/>
    </source>
</evidence>
<comment type="caution">
    <text evidence="5">The sequence shown here is derived from an EMBL/GenBank/DDBJ whole genome shotgun (WGS) entry which is preliminary data.</text>
</comment>
<evidence type="ECO:0000256" key="2">
    <source>
        <dbReference type="ARBA" id="ARBA00023239"/>
    </source>
</evidence>
<feature type="domain" description="D-galactarate/Altronate dehydratase C-terminal" evidence="4">
    <location>
        <begin position="322"/>
        <end position="453"/>
    </location>
</feature>
<comment type="similarity">
    <text evidence="1">Belongs to the UxaA family.</text>
</comment>
<dbReference type="GO" id="GO:0016787">
    <property type="term" value="F:hydrolase activity"/>
    <property type="evidence" value="ECO:0007669"/>
    <property type="project" value="UniProtKB-KW"/>
</dbReference>
<dbReference type="Proteomes" id="UP000430232">
    <property type="component" value="Unassembled WGS sequence"/>
</dbReference>